<comment type="catalytic activity">
    <reaction evidence="10">
        <text>8-oxo-dGTP + H2O = 8-oxo-dGMP + diphosphate + H(+)</text>
        <dbReference type="Rhea" id="RHEA:31575"/>
        <dbReference type="ChEBI" id="CHEBI:15377"/>
        <dbReference type="ChEBI" id="CHEBI:15378"/>
        <dbReference type="ChEBI" id="CHEBI:33019"/>
        <dbReference type="ChEBI" id="CHEBI:63224"/>
        <dbReference type="ChEBI" id="CHEBI:77896"/>
        <dbReference type="EC" id="3.6.1.55"/>
    </reaction>
</comment>
<dbReference type="PANTHER" id="PTHR47707:SF1">
    <property type="entry name" value="NUDIX HYDROLASE FAMILY PROTEIN"/>
    <property type="match status" value="1"/>
</dbReference>
<sequence>MSGAGFGGREPVDVAVGVLMDGCGRVLMGSRPEGKPCAGFWEFPGGKLEPGEDPGSALRRELEEELGIEVLRSYPWFVRMVDYPHALVRLHFRRCWRWRGEPRGLEGQRFGFYERGRLPGGKLLPMDDVIAGWAGLPLRAALLEGGGNLAGRARRALEAGARLLFLPEGGASPRLARGFLPAGALLVSGRGGPFRGALCGQPGEAPSGTDFVFAQRCPEAGPAGCALPVLKPSADFSQEALEAALEQGWHGLWRRF</sequence>
<comment type="cofactor">
    <cofactor evidence="1">
        <name>Mg(2+)</name>
        <dbReference type="ChEBI" id="CHEBI:18420"/>
    </cofactor>
</comment>
<keyword evidence="9" id="KW-0234">DNA repair</keyword>
<evidence type="ECO:0000256" key="3">
    <source>
        <dbReference type="ARBA" id="ARBA00022457"/>
    </source>
</evidence>
<dbReference type="Pfam" id="PF00293">
    <property type="entry name" value="NUDIX"/>
    <property type="match status" value="1"/>
</dbReference>
<evidence type="ECO:0000256" key="16">
    <source>
        <dbReference type="ARBA" id="ARBA00042798"/>
    </source>
</evidence>
<name>A0ABT7IJS6_9BURK</name>
<evidence type="ECO:0000256" key="4">
    <source>
        <dbReference type="ARBA" id="ARBA00022705"/>
    </source>
</evidence>
<dbReference type="PANTHER" id="PTHR47707">
    <property type="entry name" value="8-OXO-DGTP DIPHOSPHATASE"/>
    <property type="match status" value="1"/>
</dbReference>
<evidence type="ECO:0000256" key="15">
    <source>
        <dbReference type="ARBA" id="ARBA00041979"/>
    </source>
</evidence>
<dbReference type="EMBL" id="JAKZJU020000001">
    <property type="protein sequence ID" value="MDL2058631.1"/>
    <property type="molecule type" value="Genomic_DNA"/>
</dbReference>
<evidence type="ECO:0000256" key="2">
    <source>
        <dbReference type="ARBA" id="ARBA00005582"/>
    </source>
</evidence>
<keyword evidence="4" id="KW-0235">DNA replication</keyword>
<keyword evidence="20" id="KW-1185">Reference proteome</keyword>
<evidence type="ECO:0000256" key="5">
    <source>
        <dbReference type="ARBA" id="ARBA00022723"/>
    </source>
</evidence>
<dbReference type="InterPro" id="IPR015797">
    <property type="entry name" value="NUDIX_hydrolase-like_dom_sf"/>
</dbReference>
<proteinExistence type="inferred from homology"/>
<dbReference type="Gene3D" id="3.90.79.10">
    <property type="entry name" value="Nucleoside Triphosphate Pyrophosphohydrolase"/>
    <property type="match status" value="1"/>
</dbReference>
<evidence type="ECO:0000256" key="14">
    <source>
        <dbReference type="ARBA" id="ARBA00041592"/>
    </source>
</evidence>
<evidence type="ECO:0000313" key="20">
    <source>
        <dbReference type="Proteomes" id="UP001165481"/>
    </source>
</evidence>
<dbReference type="InterPro" id="IPR047127">
    <property type="entry name" value="MutT-like"/>
</dbReference>
<dbReference type="PROSITE" id="PS00893">
    <property type="entry name" value="NUDIX_BOX"/>
    <property type="match status" value="1"/>
</dbReference>
<dbReference type="EC" id="3.6.1.55" evidence="12"/>
<evidence type="ECO:0000256" key="10">
    <source>
        <dbReference type="ARBA" id="ARBA00035861"/>
    </source>
</evidence>
<evidence type="ECO:0000313" key="19">
    <source>
        <dbReference type="EMBL" id="MDL2058631.1"/>
    </source>
</evidence>
<evidence type="ECO:0000256" key="17">
    <source>
        <dbReference type="RuleBase" id="RU003476"/>
    </source>
</evidence>
<comment type="catalytic activity">
    <reaction evidence="11">
        <text>8-oxo-GTP + H2O = 8-oxo-GMP + diphosphate + H(+)</text>
        <dbReference type="Rhea" id="RHEA:67616"/>
        <dbReference type="ChEBI" id="CHEBI:15377"/>
        <dbReference type="ChEBI" id="CHEBI:15378"/>
        <dbReference type="ChEBI" id="CHEBI:33019"/>
        <dbReference type="ChEBI" id="CHEBI:143553"/>
        <dbReference type="ChEBI" id="CHEBI:145694"/>
    </reaction>
</comment>
<keyword evidence="3" id="KW-0515">Mutator protein</keyword>
<protein>
    <recommendedName>
        <fullName evidence="13">8-oxo-dGTP diphosphatase</fullName>
        <ecNumber evidence="12">3.6.1.55</ecNumber>
    </recommendedName>
    <alternativeName>
        <fullName evidence="16">7,8-dihydro-8-oxoguanine-triphosphatase</fullName>
    </alternativeName>
    <alternativeName>
        <fullName evidence="15">Mutator protein MutT</fullName>
    </alternativeName>
    <alternativeName>
        <fullName evidence="14">dGTP pyrophosphohydrolase</fullName>
    </alternativeName>
</protein>
<gene>
    <name evidence="19" type="ORF">MUN46_001495</name>
</gene>
<evidence type="ECO:0000256" key="7">
    <source>
        <dbReference type="ARBA" id="ARBA00022801"/>
    </source>
</evidence>
<organism evidence="19 20">
    <name type="scientific">Mesosutterella faecium</name>
    <dbReference type="NCBI Taxonomy" id="2925194"/>
    <lineage>
        <taxon>Bacteria</taxon>
        <taxon>Pseudomonadati</taxon>
        <taxon>Pseudomonadota</taxon>
        <taxon>Betaproteobacteria</taxon>
        <taxon>Burkholderiales</taxon>
        <taxon>Sutterellaceae</taxon>
        <taxon>Mesosutterella</taxon>
    </lineage>
</organism>
<evidence type="ECO:0000256" key="9">
    <source>
        <dbReference type="ARBA" id="ARBA00023204"/>
    </source>
</evidence>
<comment type="caution">
    <text evidence="19">The sequence shown here is derived from an EMBL/GenBank/DDBJ whole genome shotgun (WGS) entry which is preliminary data.</text>
</comment>
<keyword evidence="5" id="KW-0479">Metal-binding</keyword>
<evidence type="ECO:0000256" key="11">
    <source>
        <dbReference type="ARBA" id="ARBA00036904"/>
    </source>
</evidence>
<dbReference type="PROSITE" id="PS51462">
    <property type="entry name" value="NUDIX"/>
    <property type="match status" value="1"/>
</dbReference>
<dbReference type="Proteomes" id="UP001165481">
    <property type="component" value="Unassembled WGS sequence"/>
</dbReference>
<evidence type="ECO:0000256" key="1">
    <source>
        <dbReference type="ARBA" id="ARBA00001946"/>
    </source>
</evidence>
<dbReference type="RefSeq" id="WP_285230530.1">
    <property type="nucleotide sequence ID" value="NZ_JAKZJU020000001.1"/>
</dbReference>
<keyword evidence="8" id="KW-0460">Magnesium</keyword>
<feature type="domain" description="Nudix hydrolase" evidence="18">
    <location>
        <begin position="10"/>
        <end position="161"/>
    </location>
</feature>
<evidence type="ECO:0000256" key="6">
    <source>
        <dbReference type="ARBA" id="ARBA00022763"/>
    </source>
</evidence>
<dbReference type="SUPFAM" id="SSF55811">
    <property type="entry name" value="Nudix"/>
    <property type="match status" value="1"/>
</dbReference>
<accession>A0ABT7IJS6</accession>
<dbReference type="InterPro" id="IPR020084">
    <property type="entry name" value="NUDIX_hydrolase_CS"/>
</dbReference>
<dbReference type="PRINTS" id="PR00502">
    <property type="entry name" value="NUDIXFAMILY"/>
</dbReference>
<evidence type="ECO:0000256" key="12">
    <source>
        <dbReference type="ARBA" id="ARBA00038905"/>
    </source>
</evidence>
<comment type="similarity">
    <text evidence="2 17">Belongs to the Nudix hydrolase family.</text>
</comment>
<keyword evidence="6" id="KW-0227">DNA damage</keyword>
<dbReference type="InterPro" id="IPR020476">
    <property type="entry name" value="Nudix_hydrolase"/>
</dbReference>
<dbReference type="InterPro" id="IPR000086">
    <property type="entry name" value="NUDIX_hydrolase_dom"/>
</dbReference>
<evidence type="ECO:0000256" key="8">
    <source>
        <dbReference type="ARBA" id="ARBA00022842"/>
    </source>
</evidence>
<dbReference type="CDD" id="cd03425">
    <property type="entry name" value="NUDIX_MutT_NudA_like"/>
    <property type="match status" value="1"/>
</dbReference>
<reference evidence="19" key="1">
    <citation type="submission" date="2023-03" db="EMBL/GenBank/DDBJ databases">
        <title>Mesosutterella sp. nov. isolated from porcine feces.</title>
        <authorList>
            <person name="Yu S."/>
        </authorList>
    </citation>
    <scope>NUCLEOTIDE SEQUENCE</scope>
    <source>
        <strain evidence="19">AGMB02718</strain>
    </source>
</reference>
<evidence type="ECO:0000259" key="18">
    <source>
        <dbReference type="PROSITE" id="PS51462"/>
    </source>
</evidence>
<keyword evidence="7 17" id="KW-0378">Hydrolase</keyword>
<evidence type="ECO:0000256" key="13">
    <source>
        <dbReference type="ARBA" id="ARBA00040794"/>
    </source>
</evidence>